<dbReference type="PROSITE" id="PS00708">
    <property type="entry name" value="PRO_ENDOPEP_SER"/>
    <property type="match status" value="1"/>
</dbReference>
<dbReference type="GO" id="GO:0004252">
    <property type="term" value="F:serine-type endopeptidase activity"/>
    <property type="evidence" value="ECO:0007669"/>
    <property type="project" value="InterPro"/>
</dbReference>
<proteinExistence type="predicted"/>
<keyword evidence="4" id="KW-1185">Reference proteome</keyword>
<keyword evidence="1" id="KW-0378">Hydrolase</keyword>
<dbReference type="MEROPS" id="S09.B06"/>
<dbReference type="InterPro" id="IPR002471">
    <property type="entry name" value="Pept_S9_AS"/>
</dbReference>
<dbReference type="PANTHER" id="PTHR42776:SF27">
    <property type="entry name" value="DIPEPTIDYL PEPTIDASE FAMILY MEMBER 6"/>
    <property type="match status" value="1"/>
</dbReference>
<name>Q9K7Q5_HALH5</name>
<dbReference type="Pfam" id="PF00326">
    <property type="entry name" value="Peptidase_S9"/>
    <property type="match status" value="1"/>
</dbReference>
<dbReference type="SUPFAM" id="SSF53474">
    <property type="entry name" value="alpha/beta-Hydrolases"/>
    <property type="match status" value="1"/>
</dbReference>
<dbReference type="AlphaFoldDB" id="Q9K7Q5"/>
<dbReference type="Gene3D" id="3.40.50.1820">
    <property type="entry name" value="alpha/beta hydrolase"/>
    <property type="match status" value="1"/>
</dbReference>
<dbReference type="InterPro" id="IPR001375">
    <property type="entry name" value="Peptidase_S9_cat"/>
</dbReference>
<dbReference type="HOGENOM" id="CLU_068621_0_0_9"/>
<dbReference type="KEGG" id="bha:BH3306"/>
<dbReference type="RefSeq" id="WP_010899447.1">
    <property type="nucleotide sequence ID" value="NC_002570.2"/>
</dbReference>
<dbReference type="Proteomes" id="UP000001258">
    <property type="component" value="Chromosome"/>
</dbReference>
<dbReference type="GO" id="GO:0006508">
    <property type="term" value="P:proteolysis"/>
    <property type="evidence" value="ECO:0007669"/>
    <property type="project" value="InterPro"/>
</dbReference>
<dbReference type="STRING" id="272558.gene:10729218"/>
<dbReference type="ESTHER" id="bacha-BH3306">
    <property type="family name" value="ACPH_Peptidase_S9"/>
</dbReference>
<dbReference type="EMBL" id="BA000004">
    <property type="protein sequence ID" value="BAB07025.1"/>
    <property type="molecule type" value="Genomic_DNA"/>
</dbReference>
<dbReference type="InterPro" id="IPR029058">
    <property type="entry name" value="AB_hydrolase_fold"/>
</dbReference>
<gene>
    <name evidence="3" type="ordered locus">BH3306</name>
</gene>
<evidence type="ECO:0000313" key="3">
    <source>
        <dbReference type="EMBL" id="BAB07025.1"/>
    </source>
</evidence>
<dbReference type="eggNOG" id="COG1506">
    <property type="taxonomic scope" value="Bacteria"/>
</dbReference>
<evidence type="ECO:0000259" key="2">
    <source>
        <dbReference type="Pfam" id="PF00326"/>
    </source>
</evidence>
<dbReference type="PANTHER" id="PTHR42776">
    <property type="entry name" value="SERINE PEPTIDASE S9 FAMILY MEMBER"/>
    <property type="match status" value="1"/>
</dbReference>
<protein>
    <submittedName>
        <fullName evidence="3">BH3306 protein</fullName>
    </submittedName>
</protein>
<evidence type="ECO:0000256" key="1">
    <source>
        <dbReference type="ARBA" id="ARBA00022801"/>
    </source>
</evidence>
<feature type="domain" description="Peptidase S9 prolyl oligopeptidase catalytic" evidence="2">
    <location>
        <begin position="67"/>
        <end position="257"/>
    </location>
</feature>
<sequence>MTKLLKKQFVPSPSPHIRLSLISYEVGGLIVKGYMAEPKTEEPLPGLLYLRGGIKRVGMVRPARMIQWAMEGFIVVAPFYRGNWGGEGQEDFAGVDREDAFAAFDLLAEHPNVIPSQIHVFGFSRGGVMALLCGIYRSVASVTTWNGVSDMVLTYEERVDLRRMMKRVIGGTPGKKPAAYAARTPLHEIALITTPVLIVHGKLDENVSFEHARRLEARLIEEGKPYEAWYFPAYSHQFPAQEHRKILTKAANWMKQHNTQPTRPS</sequence>
<evidence type="ECO:0000313" key="4">
    <source>
        <dbReference type="Proteomes" id="UP000001258"/>
    </source>
</evidence>
<reference evidence="3 4" key="1">
    <citation type="journal article" date="2000" name="Nucleic Acids Res.">
        <title>Complete genome sequence of the alkaliphilic bacterium Bacillus halodurans and genomic sequence comparison with Bacillus subtilis.</title>
        <authorList>
            <person name="Takami H."/>
            <person name="Nakasone K."/>
            <person name="Takaki Y."/>
            <person name="Maeno G."/>
            <person name="Sasaki R."/>
            <person name="Masui N."/>
            <person name="Fuji F."/>
            <person name="Hirama C."/>
            <person name="Nakamura Y."/>
            <person name="Ogasawara N."/>
            <person name="Kuhara S."/>
            <person name="Horikoshi K."/>
        </authorList>
    </citation>
    <scope>NUCLEOTIDE SEQUENCE [LARGE SCALE GENOMIC DNA]</scope>
    <source>
        <strain evidence="4">ATCC BAA-125 / DSM 18197 / FERM 7344 / JCM 9153 / C-125</strain>
    </source>
</reference>
<accession>Q9K7Q5</accession>
<dbReference type="PIR" id="B84063">
    <property type="entry name" value="B84063"/>
</dbReference>
<organism evidence="3 4">
    <name type="scientific">Halalkalibacterium halodurans (strain ATCC BAA-125 / DSM 18197 / FERM 7344 / JCM 9153 / C-125)</name>
    <name type="common">Bacillus halodurans</name>
    <dbReference type="NCBI Taxonomy" id="272558"/>
    <lineage>
        <taxon>Bacteria</taxon>
        <taxon>Bacillati</taxon>
        <taxon>Bacillota</taxon>
        <taxon>Bacilli</taxon>
        <taxon>Bacillales</taxon>
        <taxon>Bacillaceae</taxon>
        <taxon>Halalkalibacterium (ex Joshi et al. 2022)</taxon>
    </lineage>
</organism>